<dbReference type="AlphaFoldDB" id="K9UL42"/>
<keyword evidence="4" id="KW-1185">Reference proteome</keyword>
<dbReference type="HOGENOM" id="CLU_620758_0_0_3"/>
<organism evidence="3 4">
    <name type="scientific">Chamaesiphon minutus (strain ATCC 27169 / PCC 6605)</name>
    <dbReference type="NCBI Taxonomy" id="1173020"/>
    <lineage>
        <taxon>Bacteria</taxon>
        <taxon>Bacillati</taxon>
        <taxon>Cyanobacteriota</taxon>
        <taxon>Cyanophyceae</taxon>
        <taxon>Gomontiellales</taxon>
        <taxon>Chamaesiphonaceae</taxon>
        <taxon>Chamaesiphon</taxon>
    </lineage>
</organism>
<accession>K9UL42</accession>
<dbReference type="InterPro" id="IPR055729">
    <property type="entry name" value="DUF7305"/>
</dbReference>
<dbReference type="EMBL" id="CP003600">
    <property type="protein sequence ID" value="AFY95550.1"/>
    <property type="molecule type" value="Genomic_DNA"/>
</dbReference>
<evidence type="ECO:0000256" key="1">
    <source>
        <dbReference type="SAM" id="Phobius"/>
    </source>
</evidence>
<keyword evidence="1" id="KW-1133">Transmembrane helix</keyword>
<keyword evidence="1" id="KW-0812">Transmembrane</keyword>
<dbReference type="Pfam" id="PF23981">
    <property type="entry name" value="DUF7305"/>
    <property type="match status" value="1"/>
</dbReference>
<proteinExistence type="predicted"/>
<gene>
    <name evidence="3" type="ORF">Cha6605_4632</name>
</gene>
<name>K9UL42_CHAP6</name>
<dbReference type="STRING" id="1173020.Cha6605_4632"/>
<dbReference type="Proteomes" id="UP000010366">
    <property type="component" value="Chromosome"/>
</dbReference>
<evidence type="ECO:0000313" key="3">
    <source>
        <dbReference type="EMBL" id="AFY95550.1"/>
    </source>
</evidence>
<sequence length="457" mass="49510">MIKYYLRTYLRCYLALIEPCTDRISKATHRLDRQSLSQSGFSVPLALGLGLVMIIVAASIIGRSQSDRDITSSQREINRALSVSEAGALRFQSFLDRHKLLATKNLAQWVNTLDTLPTSQAGCHSIDLPIARYQAVLFKDSTWIELDPSDRNKGRYQIVDYRYQNGVGKLTIAGRIDAYNTTENTANSTLKIDIPIGSESAKIAPPALWANTFNLNANQKVTGQIRGVSCPLLPMMDSDGIAGIDMSNIALISGIPSGQIIADPFVSIPAPKIAPTIATSIPAITTSIELPRPTSADTPDAKGEYHYLVDTDVPGGNSIKLQDSDLIKITIPATQKINLYLKGNIDLAGSQTIGVNSANPNLRIYGSNQTVKLTIKDNASITAFIHAPLADAKSISSTTPNPSQNITGAVWVNSWDSSASSSPIPIVQMGNWSDFGIAKIEQPSQLSPISYWQRIEN</sequence>
<evidence type="ECO:0000313" key="4">
    <source>
        <dbReference type="Proteomes" id="UP000010366"/>
    </source>
</evidence>
<feature type="transmembrane region" description="Helical" evidence="1">
    <location>
        <begin position="41"/>
        <end position="61"/>
    </location>
</feature>
<reference evidence="3 4" key="1">
    <citation type="submission" date="2012-05" db="EMBL/GenBank/DDBJ databases">
        <title>Finished chromosome of genome of Chamaesiphon sp. PCC 6605.</title>
        <authorList>
            <consortium name="US DOE Joint Genome Institute"/>
            <person name="Gugger M."/>
            <person name="Coursin T."/>
            <person name="Rippka R."/>
            <person name="Tandeau De Marsac N."/>
            <person name="Huntemann M."/>
            <person name="Wei C.-L."/>
            <person name="Han J."/>
            <person name="Detter J.C."/>
            <person name="Han C."/>
            <person name="Tapia R."/>
            <person name="Chen A."/>
            <person name="Kyrpides N."/>
            <person name="Mavromatis K."/>
            <person name="Markowitz V."/>
            <person name="Szeto E."/>
            <person name="Ivanova N."/>
            <person name="Pagani I."/>
            <person name="Pati A."/>
            <person name="Goodwin L."/>
            <person name="Nordberg H.P."/>
            <person name="Cantor M.N."/>
            <person name="Hua S.X."/>
            <person name="Woyke T."/>
            <person name="Kerfeld C.A."/>
        </authorList>
    </citation>
    <scope>NUCLEOTIDE SEQUENCE [LARGE SCALE GENOMIC DNA]</scope>
    <source>
        <strain evidence="4">ATCC 27169 / PCC 6605</strain>
    </source>
</reference>
<dbReference type="RefSeq" id="WP_015161648.1">
    <property type="nucleotide sequence ID" value="NC_019697.1"/>
</dbReference>
<feature type="domain" description="DUF7305" evidence="2">
    <location>
        <begin position="317"/>
        <end position="416"/>
    </location>
</feature>
<keyword evidence="1" id="KW-0472">Membrane</keyword>
<evidence type="ECO:0000259" key="2">
    <source>
        <dbReference type="Pfam" id="PF23981"/>
    </source>
</evidence>
<dbReference type="eggNOG" id="COG4726">
    <property type="taxonomic scope" value="Bacteria"/>
</dbReference>
<dbReference type="OrthoDB" id="571220at2"/>
<dbReference type="KEGG" id="cmp:Cha6605_4632"/>
<protein>
    <recommendedName>
        <fullName evidence="2">DUF7305 domain-containing protein</fullName>
    </recommendedName>
</protein>